<organism evidence="2 3">
    <name type="scientific">Streptomyces olindensis</name>
    <dbReference type="NCBI Taxonomy" id="358823"/>
    <lineage>
        <taxon>Bacteria</taxon>
        <taxon>Bacillati</taxon>
        <taxon>Actinomycetota</taxon>
        <taxon>Actinomycetes</taxon>
        <taxon>Kitasatosporales</taxon>
        <taxon>Streptomycetaceae</taxon>
        <taxon>Streptomyces</taxon>
    </lineage>
</organism>
<protein>
    <submittedName>
        <fullName evidence="2">Uncharacterized protein</fullName>
    </submittedName>
</protein>
<evidence type="ECO:0000313" key="3">
    <source>
        <dbReference type="Proteomes" id="UP001550603"/>
    </source>
</evidence>
<comment type="caution">
    <text evidence="2">The sequence shown here is derived from an EMBL/GenBank/DDBJ whole genome shotgun (WGS) entry which is preliminary data.</text>
</comment>
<evidence type="ECO:0000313" key="2">
    <source>
        <dbReference type="EMBL" id="MEU2266693.1"/>
    </source>
</evidence>
<proteinExistence type="predicted"/>
<reference evidence="2 3" key="1">
    <citation type="submission" date="2024-06" db="EMBL/GenBank/DDBJ databases">
        <title>The Natural Products Discovery Center: Release of the First 8490 Sequenced Strains for Exploring Actinobacteria Biosynthetic Diversity.</title>
        <authorList>
            <person name="Kalkreuter E."/>
            <person name="Kautsar S.A."/>
            <person name="Yang D."/>
            <person name="Bader C.D."/>
            <person name="Teijaro C.N."/>
            <person name="Fluegel L."/>
            <person name="Davis C.M."/>
            <person name="Simpson J.R."/>
            <person name="Lauterbach L."/>
            <person name="Steele A.D."/>
            <person name="Gui C."/>
            <person name="Meng S."/>
            <person name="Li G."/>
            <person name="Viehrig K."/>
            <person name="Ye F."/>
            <person name="Su P."/>
            <person name="Kiefer A.F."/>
            <person name="Nichols A."/>
            <person name="Cepeda A.J."/>
            <person name="Yan W."/>
            <person name="Fan B."/>
            <person name="Jiang Y."/>
            <person name="Adhikari A."/>
            <person name="Zheng C.-J."/>
            <person name="Schuster L."/>
            <person name="Cowan T.M."/>
            <person name="Smanski M.J."/>
            <person name="Chevrette M.G."/>
            <person name="De Carvalho L.P.S."/>
            <person name="Shen B."/>
        </authorList>
    </citation>
    <scope>NUCLEOTIDE SEQUENCE [LARGE SCALE GENOMIC DNA]</scope>
    <source>
        <strain evidence="2 3">NPDC019583</strain>
    </source>
</reference>
<dbReference type="EMBL" id="JBEYBN010000010">
    <property type="protein sequence ID" value="MEU2266693.1"/>
    <property type="molecule type" value="Genomic_DNA"/>
</dbReference>
<dbReference type="RefSeq" id="WP_359787207.1">
    <property type="nucleotide sequence ID" value="NZ_JBEYBN010000010.1"/>
</dbReference>
<name>A0ABV2XRR1_9ACTN</name>
<evidence type="ECO:0000256" key="1">
    <source>
        <dbReference type="SAM" id="MobiDB-lite"/>
    </source>
</evidence>
<dbReference type="Proteomes" id="UP001550603">
    <property type="component" value="Unassembled WGS sequence"/>
</dbReference>
<accession>A0ABV2XRR1</accession>
<gene>
    <name evidence="2" type="ORF">ABZ568_09710</name>
</gene>
<feature type="region of interest" description="Disordered" evidence="1">
    <location>
        <begin position="201"/>
        <end position="223"/>
    </location>
</feature>
<keyword evidence="3" id="KW-1185">Reference proteome</keyword>
<sequence length="223" mass="24231">MNTASALRSGGVGTPALITLYWLPLGAGGVRLVRWNGRLYEAIAAHLQHRESLDLYHSALQVRLGADCYAIEMAPVWRTDEPDRGVVAEGAVGLPRLGRSRLFRYEVRRWRNGSIPDVAEAVASPRCLSADADQVRRVLDLVPSFPTMTWGRDELGTGDMWNSNSLISWLLARSGHPVGAIELPPRGRAPGWTAGMVIAARQDSATQPGRSGASETREPARVA</sequence>